<reference evidence="2 3" key="1">
    <citation type="submission" date="2017-09" db="EMBL/GenBank/DDBJ databases">
        <title>Large-scale bioinformatics analysis of Bacillus genomes uncovers conserved roles of natural products in bacterial physiology.</title>
        <authorList>
            <consortium name="Agbiome Team Llc"/>
            <person name="Bleich R.M."/>
            <person name="Kirk G.J."/>
            <person name="Santa Maria K.C."/>
            <person name="Allen S.E."/>
            <person name="Farag S."/>
            <person name="Shank E.A."/>
            <person name="Bowers A."/>
        </authorList>
    </citation>
    <scope>NUCLEOTIDE SEQUENCE [LARGE SCALE GENOMIC DNA]</scope>
    <source>
        <strain evidence="2 3">AFS027647</strain>
    </source>
</reference>
<name>A0A9X6UC72_BACCE</name>
<dbReference type="AlphaFoldDB" id="A0A9X6UC72"/>
<evidence type="ECO:0000313" key="3">
    <source>
        <dbReference type="Proteomes" id="UP000220691"/>
    </source>
</evidence>
<feature type="transmembrane region" description="Helical" evidence="1">
    <location>
        <begin position="25"/>
        <end position="44"/>
    </location>
</feature>
<organism evidence="2 3">
    <name type="scientific">Bacillus cereus</name>
    <dbReference type="NCBI Taxonomy" id="1396"/>
    <lineage>
        <taxon>Bacteria</taxon>
        <taxon>Bacillati</taxon>
        <taxon>Bacillota</taxon>
        <taxon>Bacilli</taxon>
        <taxon>Bacillales</taxon>
        <taxon>Bacillaceae</taxon>
        <taxon>Bacillus</taxon>
        <taxon>Bacillus cereus group</taxon>
    </lineage>
</organism>
<keyword evidence="1" id="KW-1133">Transmembrane helix</keyword>
<gene>
    <name evidence="2" type="ORF">CN553_12650</name>
</gene>
<keyword evidence="1" id="KW-0812">Transmembrane</keyword>
<comment type="caution">
    <text evidence="2">The sequence shown here is derived from an EMBL/GenBank/DDBJ whole genome shotgun (WGS) entry which is preliminary data.</text>
</comment>
<keyword evidence="1" id="KW-0472">Membrane</keyword>
<sequence>MNKQLLIQIRNEFFKEMGSSRLKRVLFCTFFIANIWCFADLLSGSLSINLWHDLICLVLGIVSERLIPWGK</sequence>
<dbReference type="EMBL" id="NUAN01000071">
    <property type="protein sequence ID" value="PEN97880.1"/>
    <property type="molecule type" value="Genomic_DNA"/>
</dbReference>
<accession>A0A9X6UC72</accession>
<protein>
    <submittedName>
        <fullName evidence="2">Uncharacterized protein</fullName>
    </submittedName>
</protein>
<evidence type="ECO:0000256" key="1">
    <source>
        <dbReference type="SAM" id="Phobius"/>
    </source>
</evidence>
<dbReference type="Proteomes" id="UP000220691">
    <property type="component" value="Unassembled WGS sequence"/>
</dbReference>
<proteinExistence type="predicted"/>
<evidence type="ECO:0000313" key="2">
    <source>
        <dbReference type="EMBL" id="PEN97880.1"/>
    </source>
</evidence>
<dbReference type="RefSeq" id="WP_016084993.1">
    <property type="nucleotide sequence ID" value="NZ_NUAN01000071.1"/>
</dbReference>